<evidence type="ECO:0000256" key="3">
    <source>
        <dbReference type="SAM" id="SignalP"/>
    </source>
</evidence>
<protein>
    <submittedName>
        <fullName evidence="6">Isomerase</fullName>
    </submittedName>
</protein>
<feature type="region of interest" description="Disordered" evidence="1">
    <location>
        <begin position="779"/>
        <end position="861"/>
    </location>
</feature>
<dbReference type="NCBIfam" id="NF007525">
    <property type="entry name" value="PRK10137.1"/>
    <property type="match status" value="1"/>
</dbReference>
<dbReference type="RefSeq" id="WP_209795767.1">
    <property type="nucleotide sequence ID" value="NZ_JAGGJZ010000001.1"/>
</dbReference>
<keyword evidence="6" id="KW-0413">Isomerase</keyword>
<evidence type="ECO:0000256" key="2">
    <source>
        <dbReference type="SAM" id="Phobius"/>
    </source>
</evidence>
<reference evidence="6 7" key="1">
    <citation type="submission" date="2021-03" db="EMBL/GenBank/DDBJ databases">
        <title>Genomic Encyclopedia of Type Strains, Phase IV (KMG-IV): sequencing the most valuable type-strain genomes for metagenomic binning, comparative biology and taxonomic classification.</title>
        <authorList>
            <person name="Goeker M."/>
        </authorList>
    </citation>
    <scope>NUCLEOTIDE SEQUENCE [LARGE SCALE GENOMIC DNA]</scope>
    <source>
        <strain evidence="6 7">DSM 3984</strain>
    </source>
</reference>
<accession>A0ABS4EYJ1</accession>
<feature type="compositionally biased region" description="Polar residues" evidence="1">
    <location>
        <begin position="817"/>
        <end position="826"/>
    </location>
</feature>
<feature type="compositionally biased region" description="Basic and acidic residues" evidence="1">
    <location>
        <begin position="781"/>
        <end position="816"/>
    </location>
</feature>
<dbReference type="PANTHER" id="PTHR23403:SF1">
    <property type="entry name" value="TREHALASE"/>
    <property type="match status" value="1"/>
</dbReference>
<dbReference type="PANTHER" id="PTHR23403">
    <property type="entry name" value="TREHALASE"/>
    <property type="match status" value="1"/>
</dbReference>
<feature type="compositionally biased region" description="Low complexity" evidence="1">
    <location>
        <begin position="830"/>
        <end position="849"/>
    </location>
</feature>
<dbReference type="Pfam" id="PF21152">
    <property type="entry name" value="YgjK_N"/>
    <property type="match status" value="1"/>
</dbReference>
<proteinExistence type="predicted"/>
<dbReference type="Gene3D" id="3.30.1390.40">
    <property type="entry name" value="Ribosomal protein L30p/L7e"/>
    <property type="match status" value="1"/>
</dbReference>
<feature type="chain" id="PRO_5047329846" evidence="3">
    <location>
        <begin position="32"/>
        <end position="900"/>
    </location>
</feature>
<evidence type="ECO:0000256" key="1">
    <source>
        <dbReference type="SAM" id="MobiDB-lite"/>
    </source>
</evidence>
<evidence type="ECO:0000313" key="7">
    <source>
        <dbReference type="Proteomes" id="UP000783390"/>
    </source>
</evidence>
<dbReference type="Gene3D" id="1.50.10.10">
    <property type="match status" value="1"/>
</dbReference>
<dbReference type="Proteomes" id="UP000783390">
    <property type="component" value="Unassembled WGS sequence"/>
</dbReference>
<dbReference type="InterPro" id="IPR008928">
    <property type="entry name" value="6-hairpin_glycosidase_sf"/>
</dbReference>
<feature type="signal peptide" evidence="3">
    <location>
        <begin position="1"/>
        <end position="31"/>
    </location>
</feature>
<sequence>MFLNKRKKLFIASLGISSMMIVNLTGVNAFAKEKRNEVTDYKNVLNINGEPSSSLYGENSNNKYNNFSDKGAWHGYYLPKEGDKNYYGDFLGPVIIGEEYPVNLSDSLSKIVITNADNGKVYDLGKDSKASFIYYPGSLVQKYDLKDFTLNLKLIFPTNRTALIQTSITNKSNKNLNLKIKWKGHIFNEFKEDGYTVPLNQKVIKTKKGVEFTFSDIQYVWNFFSSKETKFTINYKGDTETKIDGNNYVTELNKEVKIAPKEDFKTYTTESYTFTNKELSSENEKIDNLLSNGDTYFKENNNRWQSYLDKTFKGTKETNSKYNNVAVKAMETLTTNWRSPAGAIKHDGIVPSMSYKWFLGLWAWDSWKHAVATANFDGNLAENNIRAMFDYQIKPNDKVRPQDAGAVIDAIFYNKDSERGGIGGNWNERNSKPPLSAWAVWNVYKETGDKSFLEEMYPKLVAYHEWWYKNRDHDKNGIAEYGAMVHDAHDLHDKNGKVILDKDGNPEIDPNAIIEAAAWESGMDNATRFDVKGMGKDDVGVKVFQNKNKKGKVIGYSINQESVDLNAYLYAEKGFLKSMAEVLGKTEDAKKFEKQAEYVKKYVDDKMFDKKTGFFYDLQINNDGKEKKLLVNRGKGTEGWIPLWAKMATKEQASAVEKNIMSPNKFNTYMPFPTASKDNPKYAPTQYWRGPVWLDQALFGVEALQNYGYNKDATTMAEKLFDKAEGLTSDGPIRENYDPENGAGLNSKNFSWSSAVYYLLYKNLLAAEKPHTTSQTAFAIEENKQPSNKDDNKENKINADNNKANDTKNSSKEKNTGKSGSENNSKLDNRTNSNNKSKTNSSTKVNNKITKTDEKDNINNSKNNIPKTGYEIGLLATIIAAISIIAGVFILKRNNRKTEN</sequence>
<dbReference type="InterPro" id="IPR001661">
    <property type="entry name" value="Glyco_hydro_37"/>
</dbReference>
<name>A0ABS4EYJ1_9CLOT</name>
<feature type="domain" description="Mannosylglycerate hydrolase MGH1-like glycoside hydrolase" evidence="5">
    <location>
        <begin position="361"/>
        <end position="753"/>
    </location>
</feature>
<evidence type="ECO:0000259" key="5">
    <source>
        <dbReference type="Pfam" id="PF22422"/>
    </source>
</evidence>
<evidence type="ECO:0000313" key="6">
    <source>
        <dbReference type="EMBL" id="MBP1889059.1"/>
    </source>
</evidence>
<feature type="domain" description="Glucosidase YgjK N-terminal" evidence="4">
    <location>
        <begin position="56"/>
        <end position="305"/>
    </location>
</feature>
<dbReference type="EMBL" id="JAGGJZ010000001">
    <property type="protein sequence ID" value="MBP1889059.1"/>
    <property type="molecule type" value="Genomic_DNA"/>
</dbReference>
<organism evidence="6 7">
    <name type="scientific">Clostridium moniliforme</name>
    <dbReference type="NCBI Taxonomy" id="39489"/>
    <lineage>
        <taxon>Bacteria</taxon>
        <taxon>Bacillati</taxon>
        <taxon>Bacillota</taxon>
        <taxon>Clostridia</taxon>
        <taxon>Eubacteriales</taxon>
        <taxon>Clostridiaceae</taxon>
        <taxon>Clostridium</taxon>
    </lineage>
</organism>
<keyword evidence="3" id="KW-0732">Signal</keyword>
<gene>
    <name evidence="6" type="ORF">J2Z53_000638</name>
</gene>
<keyword evidence="2" id="KW-0812">Transmembrane</keyword>
<comment type="caution">
    <text evidence="6">The sequence shown here is derived from an EMBL/GenBank/DDBJ whole genome shotgun (WGS) entry which is preliminary data.</text>
</comment>
<dbReference type="SUPFAM" id="SSF48208">
    <property type="entry name" value="Six-hairpin glycosidases"/>
    <property type="match status" value="1"/>
</dbReference>
<dbReference type="Pfam" id="PF22422">
    <property type="entry name" value="MGH1-like_GH"/>
    <property type="match status" value="1"/>
</dbReference>
<dbReference type="Gene3D" id="2.70.98.50">
    <property type="entry name" value="putative glycoside hydrolase family protein from bacillus halodurans"/>
    <property type="match status" value="1"/>
</dbReference>
<dbReference type="InterPro" id="IPR054491">
    <property type="entry name" value="MGH1-like_GH"/>
</dbReference>
<keyword evidence="2" id="KW-0472">Membrane</keyword>
<keyword evidence="2" id="KW-1133">Transmembrane helix</keyword>
<dbReference type="GO" id="GO:0016853">
    <property type="term" value="F:isomerase activity"/>
    <property type="evidence" value="ECO:0007669"/>
    <property type="project" value="UniProtKB-KW"/>
</dbReference>
<evidence type="ECO:0000259" key="4">
    <source>
        <dbReference type="Pfam" id="PF21152"/>
    </source>
</evidence>
<keyword evidence="7" id="KW-1185">Reference proteome</keyword>
<dbReference type="InterPro" id="IPR048450">
    <property type="entry name" value="YgjK_N"/>
</dbReference>
<feature type="transmembrane region" description="Helical" evidence="2">
    <location>
        <begin position="872"/>
        <end position="891"/>
    </location>
</feature>
<dbReference type="InterPro" id="IPR012341">
    <property type="entry name" value="6hp_glycosidase-like_sf"/>
</dbReference>